<evidence type="ECO:0000313" key="1">
    <source>
        <dbReference type="EMBL" id="CAM9941840.1"/>
    </source>
</evidence>
<reference evidence="1" key="1">
    <citation type="submission" date="2023-05" db="EMBL/GenBank/DDBJ databases">
        <authorList>
            <consortium name="ELIXIR-Norway"/>
        </authorList>
    </citation>
    <scope>NUCLEOTIDE SEQUENCE</scope>
</reference>
<dbReference type="EMBL" id="OX596086">
    <property type="protein sequence ID" value="CAM9941840.1"/>
    <property type="molecule type" value="Genomic_DNA"/>
</dbReference>
<gene>
    <name evidence="1" type="ORF">MRATA1EN22A_LOCUS9696</name>
</gene>
<protein>
    <submittedName>
        <fullName evidence="1">Uncharacterized protein</fullName>
    </submittedName>
</protein>
<organism evidence="1 2">
    <name type="scientific">Rangifer tarandus platyrhynchus</name>
    <name type="common">Svalbard reindeer</name>
    <dbReference type="NCBI Taxonomy" id="3082113"/>
    <lineage>
        <taxon>Eukaryota</taxon>
        <taxon>Metazoa</taxon>
        <taxon>Chordata</taxon>
        <taxon>Craniata</taxon>
        <taxon>Vertebrata</taxon>
        <taxon>Euteleostomi</taxon>
        <taxon>Mammalia</taxon>
        <taxon>Eutheria</taxon>
        <taxon>Laurasiatheria</taxon>
        <taxon>Artiodactyla</taxon>
        <taxon>Ruminantia</taxon>
        <taxon>Pecora</taxon>
        <taxon>Cervidae</taxon>
        <taxon>Odocoileinae</taxon>
        <taxon>Rangifer</taxon>
    </lineage>
</organism>
<proteinExistence type="predicted"/>
<dbReference type="Proteomes" id="UP001162501">
    <property type="component" value="Chromosome 2"/>
</dbReference>
<sequence length="105" mass="11108">MWVRRAAVWAESGPPGLDPRLGSRVGGLVGRGPRVGTWGYLTTPRPCPRVQASWAAAILGPRSLGGREGETTVPPSTCRPESPTLHLAELERGLRVSATALMLGL</sequence>
<accession>A0AC59YSV6</accession>
<reference evidence="1" key="2">
    <citation type="submission" date="2025-03" db="EMBL/GenBank/DDBJ databases">
        <authorList>
            <consortium name="ELIXIR-Norway"/>
            <consortium name="Elixir Norway"/>
        </authorList>
    </citation>
    <scope>NUCLEOTIDE SEQUENCE</scope>
</reference>
<evidence type="ECO:0000313" key="2">
    <source>
        <dbReference type="Proteomes" id="UP001162501"/>
    </source>
</evidence>
<name>A0AC59YSV6_RANTA</name>